<sequence length="45" mass="5436">MTGAVRGFLTPCFVKHHQWGYKRWSFTLQNIVFYIVKHSLLHCER</sequence>
<dbReference type="HOGENOM" id="CLU_3203652_0_0_10"/>
<proteinExistence type="predicted"/>
<reference evidence="1 2" key="1">
    <citation type="submission" date="2012-05" db="EMBL/GenBank/DDBJ databases">
        <authorList>
            <person name="Weinstock G."/>
            <person name="Sodergren E."/>
            <person name="Lobos E.A."/>
            <person name="Fulton L."/>
            <person name="Fulton R."/>
            <person name="Courtney L."/>
            <person name="Fronick C."/>
            <person name="O'Laughlin M."/>
            <person name="Godfrey J."/>
            <person name="Wilson R.M."/>
            <person name="Miner T."/>
            <person name="Farmer C."/>
            <person name="Delehaunty K."/>
            <person name="Cordes M."/>
            <person name="Minx P."/>
            <person name="Tomlinson C."/>
            <person name="Chen J."/>
            <person name="Wollam A."/>
            <person name="Pepin K.H."/>
            <person name="Bhonagiri V."/>
            <person name="Zhang X."/>
            <person name="Suruliraj S."/>
            <person name="Warren W."/>
            <person name="Mitreva M."/>
            <person name="Mardis E.R."/>
            <person name="Wilson R.K."/>
        </authorList>
    </citation>
    <scope>NUCLEOTIDE SEQUENCE [LARGE SCALE GENOMIC DNA]</scope>
    <source>
        <strain evidence="1 2">F0055</strain>
    </source>
</reference>
<accession>L1NHP8</accession>
<dbReference type="STRING" id="1127699.HMPREF9151_00610"/>
<dbReference type="EMBL" id="AMEP01000044">
    <property type="protein sequence ID" value="EKY02903.1"/>
    <property type="molecule type" value="Genomic_DNA"/>
</dbReference>
<comment type="caution">
    <text evidence="1">The sequence shown here is derived from an EMBL/GenBank/DDBJ whole genome shotgun (WGS) entry which is preliminary data.</text>
</comment>
<protein>
    <submittedName>
        <fullName evidence="1">Uncharacterized protein</fullName>
    </submittedName>
</protein>
<dbReference type="Proteomes" id="UP000010433">
    <property type="component" value="Unassembled WGS sequence"/>
</dbReference>
<dbReference type="AlphaFoldDB" id="L1NHP8"/>
<evidence type="ECO:0000313" key="2">
    <source>
        <dbReference type="Proteomes" id="UP000010433"/>
    </source>
</evidence>
<evidence type="ECO:0000313" key="1">
    <source>
        <dbReference type="EMBL" id="EKY02903.1"/>
    </source>
</evidence>
<organism evidence="1 2">
    <name type="scientific">Hoylesella saccharolytica F0055</name>
    <dbReference type="NCBI Taxonomy" id="1127699"/>
    <lineage>
        <taxon>Bacteria</taxon>
        <taxon>Pseudomonadati</taxon>
        <taxon>Bacteroidota</taxon>
        <taxon>Bacteroidia</taxon>
        <taxon>Bacteroidales</taxon>
        <taxon>Prevotellaceae</taxon>
        <taxon>Hoylesella</taxon>
    </lineage>
</organism>
<keyword evidence="2" id="KW-1185">Reference proteome</keyword>
<gene>
    <name evidence="1" type="ORF">HMPREF9151_00610</name>
</gene>
<name>L1NHP8_9BACT</name>